<name>A0A5Q2FD30_9ACTN</name>
<reference evidence="2 3" key="1">
    <citation type="submission" date="2019-10" db="EMBL/GenBank/DDBJ databases">
        <title>Genomic analysis of Raineyella sp. CBA3103.</title>
        <authorList>
            <person name="Roh S.W."/>
        </authorList>
    </citation>
    <scope>NUCLEOTIDE SEQUENCE [LARGE SCALE GENOMIC DNA]</scope>
    <source>
        <strain evidence="2 3">CBA3103</strain>
    </source>
</reference>
<sequence>MPSPTRYREVEKSAEFVELRKKFRSFAFPMTIAFLVWYFAYVLLSVYAVDWMSTRVFGNITTGLLISFLQFVTTFLITWLYIRHANRSLDPLSAQLKNGLEADVEGTLK</sequence>
<organism evidence="2 3">
    <name type="scientific">Raineyella fluvialis</name>
    <dbReference type="NCBI Taxonomy" id="2662261"/>
    <lineage>
        <taxon>Bacteria</taxon>
        <taxon>Bacillati</taxon>
        <taxon>Actinomycetota</taxon>
        <taxon>Actinomycetes</taxon>
        <taxon>Propionibacteriales</taxon>
        <taxon>Propionibacteriaceae</taxon>
        <taxon>Raineyella</taxon>
    </lineage>
</organism>
<dbReference type="Pfam" id="PF04341">
    <property type="entry name" value="DUF485"/>
    <property type="match status" value="1"/>
</dbReference>
<feature type="transmembrane region" description="Helical" evidence="1">
    <location>
        <begin position="26"/>
        <end position="48"/>
    </location>
</feature>
<feature type="transmembrane region" description="Helical" evidence="1">
    <location>
        <begin position="60"/>
        <end position="82"/>
    </location>
</feature>
<keyword evidence="1" id="KW-0812">Transmembrane</keyword>
<evidence type="ECO:0000313" key="3">
    <source>
        <dbReference type="Proteomes" id="UP000386847"/>
    </source>
</evidence>
<dbReference type="PANTHER" id="PTHR38441">
    <property type="entry name" value="INTEGRAL MEMBRANE PROTEIN-RELATED"/>
    <property type="match status" value="1"/>
</dbReference>
<dbReference type="RefSeq" id="WP_153571865.1">
    <property type="nucleotide sequence ID" value="NZ_CP045725.1"/>
</dbReference>
<gene>
    <name evidence="2" type="ORF">Rai3103_06275</name>
</gene>
<keyword evidence="3" id="KW-1185">Reference proteome</keyword>
<dbReference type="Proteomes" id="UP000386847">
    <property type="component" value="Chromosome"/>
</dbReference>
<dbReference type="PANTHER" id="PTHR38441:SF1">
    <property type="entry name" value="MEMBRANE PROTEIN"/>
    <property type="match status" value="1"/>
</dbReference>
<dbReference type="InterPro" id="IPR007436">
    <property type="entry name" value="DUF485"/>
</dbReference>
<accession>A0A5Q2FD30</accession>
<dbReference type="EMBL" id="CP045725">
    <property type="protein sequence ID" value="QGF23334.1"/>
    <property type="molecule type" value="Genomic_DNA"/>
</dbReference>
<dbReference type="AlphaFoldDB" id="A0A5Q2FD30"/>
<dbReference type="KEGG" id="rain:Rai3103_06275"/>
<proteinExistence type="predicted"/>
<keyword evidence="1" id="KW-0472">Membrane</keyword>
<evidence type="ECO:0000313" key="2">
    <source>
        <dbReference type="EMBL" id="QGF23334.1"/>
    </source>
</evidence>
<keyword evidence="1" id="KW-1133">Transmembrane helix</keyword>
<protein>
    <submittedName>
        <fullName evidence="2">DUF485 domain-containing protein</fullName>
    </submittedName>
</protein>
<evidence type="ECO:0000256" key="1">
    <source>
        <dbReference type="SAM" id="Phobius"/>
    </source>
</evidence>